<feature type="domain" description="O-methyltransferase C-terminal" evidence="5">
    <location>
        <begin position="145"/>
        <end position="352"/>
    </location>
</feature>
<keyword evidence="3" id="KW-0949">S-adenosyl-L-methionine</keyword>
<dbReference type="GO" id="GO:0032259">
    <property type="term" value="P:methylation"/>
    <property type="evidence" value="ECO:0007669"/>
    <property type="project" value="UniProtKB-KW"/>
</dbReference>
<dbReference type="GO" id="GO:0046983">
    <property type="term" value="F:protein dimerization activity"/>
    <property type="evidence" value="ECO:0007669"/>
    <property type="project" value="InterPro"/>
</dbReference>
<dbReference type="PANTHER" id="PTHR43712:SF2">
    <property type="entry name" value="O-METHYLTRANSFERASE CICE"/>
    <property type="match status" value="1"/>
</dbReference>
<accession>A0A2U3NBA7</accession>
<dbReference type="InterPro" id="IPR001077">
    <property type="entry name" value="COMT_C"/>
</dbReference>
<dbReference type="OrthoDB" id="4145676at2"/>
<dbReference type="RefSeq" id="WP_077099526.1">
    <property type="nucleotide sequence ID" value="NZ_LT717700.1"/>
</dbReference>
<dbReference type="SUPFAM" id="SSF46785">
    <property type="entry name" value="Winged helix' DNA-binding domain"/>
    <property type="match status" value="1"/>
</dbReference>
<sequence length="371" mass="40105">MTSSTNTAADRTTRVPPATLARAVEWIRHHLYRLHQRLTPAPAAMMELIIANWTSQAITAAAQLGVADALADGPLPIEQLAARVGADADALGRLLRALIGKGIFRHRRDGRYELNSLAATLRSDAPISMTWAAQFYGSAEQRERWTLLVDSIRTGRTVVPALRGEASFDYFDRYPELANLFNRTMTSVSALTDGPVVAGYDFGAYPTIVDVGGGHGPLLAAILAGAPASRGVLYDLPHVIAEAPKLLRESNVADRVRLAAGSFFDSVPCGGDAYILKNIVHDWPDDKAVQILRNVRAAAGPHATVLLVELVIPGHDRDFPGKWVDLEMLLNLGARERTASEYRDLLGQAGFRVTRVVHTAAPLSVVEARAA</sequence>
<evidence type="ECO:0000256" key="4">
    <source>
        <dbReference type="PIRSR" id="PIRSR005739-1"/>
    </source>
</evidence>
<dbReference type="AlphaFoldDB" id="A0A2U3NBA7"/>
<name>A0A2U3NBA7_9MYCO</name>
<reference evidence="7 8" key="1">
    <citation type="submission" date="2017-01" db="EMBL/GenBank/DDBJ databases">
        <authorList>
            <consortium name="Urmite Genomes"/>
        </authorList>
    </citation>
    <scope>NUCLEOTIDE SEQUENCE [LARGE SCALE GENOMIC DNA]</scope>
    <source>
        <strain evidence="7 8">AB308</strain>
    </source>
</reference>
<dbReference type="Proteomes" id="UP000241595">
    <property type="component" value="Unassembled WGS sequence"/>
</dbReference>
<dbReference type="PANTHER" id="PTHR43712">
    <property type="entry name" value="PUTATIVE (AFU_ORTHOLOGUE AFUA_4G14580)-RELATED"/>
    <property type="match status" value="1"/>
</dbReference>
<feature type="domain" description="O-methyltransferase dimerisation" evidence="6">
    <location>
        <begin position="46"/>
        <end position="121"/>
    </location>
</feature>
<dbReference type="PROSITE" id="PS51683">
    <property type="entry name" value="SAM_OMT_II"/>
    <property type="match status" value="1"/>
</dbReference>
<keyword evidence="8" id="KW-1185">Reference proteome</keyword>
<keyword evidence="2 7" id="KW-0808">Transferase</keyword>
<dbReference type="Pfam" id="PF00891">
    <property type="entry name" value="Methyltransf_2"/>
    <property type="match status" value="1"/>
</dbReference>
<dbReference type="STRING" id="1841859.GCA_900157385_02268"/>
<evidence type="ECO:0000259" key="5">
    <source>
        <dbReference type="Pfam" id="PF00891"/>
    </source>
</evidence>
<dbReference type="CDD" id="cd02440">
    <property type="entry name" value="AdoMet_MTases"/>
    <property type="match status" value="1"/>
</dbReference>
<dbReference type="InterPro" id="IPR036390">
    <property type="entry name" value="WH_DNA-bd_sf"/>
</dbReference>
<dbReference type="InterPro" id="IPR012967">
    <property type="entry name" value="COMT_dimerisation"/>
</dbReference>
<evidence type="ECO:0000259" key="6">
    <source>
        <dbReference type="Pfam" id="PF08100"/>
    </source>
</evidence>
<dbReference type="PIRSF" id="PIRSF005739">
    <property type="entry name" value="O-mtase"/>
    <property type="match status" value="1"/>
</dbReference>
<dbReference type="Gene3D" id="3.40.50.150">
    <property type="entry name" value="Vaccinia Virus protein VP39"/>
    <property type="match status" value="1"/>
</dbReference>
<dbReference type="Pfam" id="PF08100">
    <property type="entry name" value="Dimerisation"/>
    <property type="match status" value="1"/>
</dbReference>
<evidence type="ECO:0000313" key="8">
    <source>
        <dbReference type="Proteomes" id="UP000241595"/>
    </source>
</evidence>
<evidence type="ECO:0000256" key="2">
    <source>
        <dbReference type="ARBA" id="ARBA00022679"/>
    </source>
</evidence>
<evidence type="ECO:0000256" key="1">
    <source>
        <dbReference type="ARBA" id="ARBA00022603"/>
    </source>
</evidence>
<keyword evidence="1 7" id="KW-0489">Methyltransferase</keyword>
<gene>
    <name evidence="7" type="ORF">MTAB308_2272</name>
</gene>
<evidence type="ECO:0000313" key="7">
    <source>
        <dbReference type="EMBL" id="SPM28785.1"/>
    </source>
</evidence>
<dbReference type="Gene3D" id="1.10.287.1350">
    <property type="match status" value="1"/>
</dbReference>
<protein>
    <submittedName>
        <fullName evidence="7">Hydroxyneurosporene methyltransferase</fullName>
    </submittedName>
</protein>
<dbReference type="EMBL" id="FTRV01000011">
    <property type="protein sequence ID" value="SPM28785.1"/>
    <property type="molecule type" value="Genomic_DNA"/>
</dbReference>
<proteinExistence type="predicted"/>
<evidence type="ECO:0000256" key="3">
    <source>
        <dbReference type="ARBA" id="ARBA00022691"/>
    </source>
</evidence>
<dbReference type="Gene3D" id="1.10.10.10">
    <property type="entry name" value="Winged helix-like DNA-binding domain superfamily/Winged helix DNA-binding domain"/>
    <property type="match status" value="1"/>
</dbReference>
<feature type="active site" description="Proton acceptor" evidence="4">
    <location>
        <position position="281"/>
    </location>
</feature>
<dbReference type="InterPro" id="IPR029063">
    <property type="entry name" value="SAM-dependent_MTases_sf"/>
</dbReference>
<dbReference type="InterPro" id="IPR036388">
    <property type="entry name" value="WH-like_DNA-bd_sf"/>
</dbReference>
<dbReference type="InterPro" id="IPR016461">
    <property type="entry name" value="COMT-like"/>
</dbReference>
<organism evidence="7 8">
    <name type="scientific">Mycobacterium terramassiliense</name>
    <dbReference type="NCBI Taxonomy" id="1841859"/>
    <lineage>
        <taxon>Bacteria</taxon>
        <taxon>Bacillati</taxon>
        <taxon>Actinomycetota</taxon>
        <taxon>Actinomycetes</taxon>
        <taxon>Mycobacteriales</taxon>
        <taxon>Mycobacteriaceae</taxon>
        <taxon>Mycobacterium</taxon>
    </lineage>
</organism>
<dbReference type="SUPFAM" id="SSF53335">
    <property type="entry name" value="S-adenosyl-L-methionine-dependent methyltransferases"/>
    <property type="match status" value="1"/>
</dbReference>
<dbReference type="GO" id="GO:0008171">
    <property type="term" value="F:O-methyltransferase activity"/>
    <property type="evidence" value="ECO:0007669"/>
    <property type="project" value="InterPro"/>
</dbReference>